<sequence length="286" mass="31845">MRCKKHFADCSSAIGVCASCLRERLLTIIETQIRYEAQVLLVKPQLEDEHRKSDAVQQHITFPKSGGKSDNSAACPHPPHSLSETRFYNTPQIGPNGIFMTAKSNSRESRAGNFRFSSFSNLFTSKTSKFESQPDSNFDAGAKHKKLNSTNSTMTETQQTKSTSSWFTNLFASKKKRTHIVSVTFPDEYSSYSSETTPKDTSMRATPQRRKQNQGRNVAGLSFCLSPLVRPSPNRSRNHKGVLPEMVIQSGEIKASPVRPNLSAAASFTGNRSRKLANFGRFHPGY</sequence>
<name>A0AAD8IZT7_9APIA</name>
<protein>
    <submittedName>
        <fullName evidence="2">Uncharacterized protein</fullName>
    </submittedName>
</protein>
<organism evidence="2 3">
    <name type="scientific">Heracleum sosnowskyi</name>
    <dbReference type="NCBI Taxonomy" id="360622"/>
    <lineage>
        <taxon>Eukaryota</taxon>
        <taxon>Viridiplantae</taxon>
        <taxon>Streptophyta</taxon>
        <taxon>Embryophyta</taxon>
        <taxon>Tracheophyta</taxon>
        <taxon>Spermatophyta</taxon>
        <taxon>Magnoliopsida</taxon>
        <taxon>eudicotyledons</taxon>
        <taxon>Gunneridae</taxon>
        <taxon>Pentapetalae</taxon>
        <taxon>asterids</taxon>
        <taxon>campanulids</taxon>
        <taxon>Apiales</taxon>
        <taxon>Apiaceae</taxon>
        <taxon>Apioideae</taxon>
        <taxon>apioid superclade</taxon>
        <taxon>Tordylieae</taxon>
        <taxon>Tordyliinae</taxon>
        <taxon>Heracleum</taxon>
    </lineage>
</organism>
<gene>
    <name evidence="2" type="ORF">POM88_012847</name>
</gene>
<dbReference type="PANTHER" id="PTHR35486">
    <property type="entry name" value="EXPRESSED PROTEIN"/>
    <property type="match status" value="1"/>
</dbReference>
<reference evidence="2" key="2">
    <citation type="submission" date="2023-05" db="EMBL/GenBank/DDBJ databases">
        <authorList>
            <person name="Schelkunov M.I."/>
        </authorList>
    </citation>
    <scope>NUCLEOTIDE SEQUENCE</scope>
    <source>
        <strain evidence="2">Hsosn_3</strain>
        <tissue evidence="2">Leaf</tissue>
    </source>
</reference>
<evidence type="ECO:0000313" key="3">
    <source>
        <dbReference type="Proteomes" id="UP001237642"/>
    </source>
</evidence>
<dbReference type="AlphaFoldDB" id="A0AAD8IZT7"/>
<proteinExistence type="predicted"/>
<evidence type="ECO:0000313" key="2">
    <source>
        <dbReference type="EMBL" id="KAK1393791.1"/>
    </source>
</evidence>
<feature type="region of interest" description="Disordered" evidence="1">
    <location>
        <begin position="62"/>
        <end position="88"/>
    </location>
</feature>
<dbReference type="PANTHER" id="PTHR35486:SF1">
    <property type="entry name" value="OS02G0689500 PROTEIN"/>
    <property type="match status" value="1"/>
</dbReference>
<feature type="region of interest" description="Disordered" evidence="1">
    <location>
        <begin position="189"/>
        <end position="216"/>
    </location>
</feature>
<dbReference type="Proteomes" id="UP001237642">
    <property type="component" value="Unassembled WGS sequence"/>
</dbReference>
<comment type="caution">
    <text evidence="2">The sequence shown here is derived from an EMBL/GenBank/DDBJ whole genome shotgun (WGS) entry which is preliminary data.</text>
</comment>
<evidence type="ECO:0000256" key="1">
    <source>
        <dbReference type="SAM" id="MobiDB-lite"/>
    </source>
</evidence>
<keyword evidence="3" id="KW-1185">Reference proteome</keyword>
<dbReference type="EMBL" id="JAUIZM010000003">
    <property type="protein sequence ID" value="KAK1393791.1"/>
    <property type="molecule type" value="Genomic_DNA"/>
</dbReference>
<accession>A0AAD8IZT7</accession>
<reference evidence="2" key="1">
    <citation type="submission" date="2023-02" db="EMBL/GenBank/DDBJ databases">
        <title>Genome of toxic invasive species Heracleum sosnowskyi carries increased number of genes despite the absence of recent whole-genome duplications.</title>
        <authorList>
            <person name="Schelkunov M."/>
            <person name="Shtratnikova V."/>
            <person name="Makarenko M."/>
            <person name="Klepikova A."/>
            <person name="Omelchenko D."/>
            <person name="Novikova G."/>
            <person name="Obukhova E."/>
            <person name="Bogdanov V."/>
            <person name="Penin A."/>
            <person name="Logacheva M."/>
        </authorList>
    </citation>
    <scope>NUCLEOTIDE SEQUENCE</scope>
    <source>
        <strain evidence="2">Hsosn_3</strain>
        <tissue evidence="2">Leaf</tissue>
    </source>
</reference>